<evidence type="ECO:0000256" key="2">
    <source>
        <dbReference type="SAM" id="Phobius"/>
    </source>
</evidence>
<name>A0A7J7JFN9_BUGNE</name>
<organism evidence="5 6">
    <name type="scientific">Bugula neritina</name>
    <name type="common">Brown bryozoan</name>
    <name type="synonym">Sertularia neritina</name>
    <dbReference type="NCBI Taxonomy" id="10212"/>
    <lineage>
        <taxon>Eukaryota</taxon>
        <taxon>Metazoa</taxon>
        <taxon>Spiralia</taxon>
        <taxon>Lophotrochozoa</taxon>
        <taxon>Bryozoa</taxon>
        <taxon>Gymnolaemata</taxon>
        <taxon>Cheilostomatida</taxon>
        <taxon>Flustrina</taxon>
        <taxon>Buguloidea</taxon>
        <taxon>Bugulidae</taxon>
        <taxon>Bugula</taxon>
    </lineage>
</organism>
<keyword evidence="6" id="KW-1185">Reference proteome</keyword>
<dbReference type="PROSITE" id="PS00022">
    <property type="entry name" value="EGF_1"/>
    <property type="match status" value="1"/>
</dbReference>
<reference evidence="5" key="1">
    <citation type="submission" date="2020-06" db="EMBL/GenBank/DDBJ databases">
        <title>Draft genome of Bugula neritina, a colonial animal packing powerful symbionts and potential medicines.</title>
        <authorList>
            <person name="Rayko M."/>
        </authorList>
    </citation>
    <scope>NUCLEOTIDE SEQUENCE [LARGE SCALE GENOMIC DNA]</scope>
    <source>
        <strain evidence="5">Kwan_BN1</strain>
    </source>
</reference>
<dbReference type="EMBL" id="VXIV02002492">
    <property type="protein sequence ID" value="KAF6025132.1"/>
    <property type="molecule type" value="Genomic_DNA"/>
</dbReference>
<gene>
    <name evidence="5" type="ORF">EB796_016562</name>
</gene>
<evidence type="ECO:0000256" key="1">
    <source>
        <dbReference type="SAM" id="MobiDB-lite"/>
    </source>
</evidence>
<evidence type="ECO:0000256" key="3">
    <source>
        <dbReference type="SAM" id="SignalP"/>
    </source>
</evidence>
<feature type="compositionally biased region" description="Polar residues" evidence="1">
    <location>
        <begin position="168"/>
        <end position="178"/>
    </location>
</feature>
<evidence type="ECO:0000259" key="4">
    <source>
        <dbReference type="PROSITE" id="PS00022"/>
    </source>
</evidence>
<dbReference type="Gene3D" id="2.10.25.10">
    <property type="entry name" value="Laminin"/>
    <property type="match status" value="1"/>
</dbReference>
<feature type="domain" description="EGF-like" evidence="4">
    <location>
        <begin position="72"/>
        <end position="83"/>
    </location>
</feature>
<keyword evidence="2" id="KW-1133">Transmembrane helix</keyword>
<keyword evidence="2" id="KW-0812">Transmembrane</keyword>
<evidence type="ECO:0000313" key="6">
    <source>
        <dbReference type="Proteomes" id="UP000593567"/>
    </source>
</evidence>
<keyword evidence="3" id="KW-0732">Signal</keyword>
<feature type="chain" id="PRO_5029776492" description="EGF-like domain-containing protein" evidence="3">
    <location>
        <begin position="26"/>
        <end position="178"/>
    </location>
</feature>
<feature type="signal peptide" evidence="3">
    <location>
        <begin position="1"/>
        <end position="25"/>
    </location>
</feature>
<feature type="transmembrane region" description="Helical" evidence="2">
    <location>
        <begin position="95"/>
        <end position="118"/>
    </location>
</feature>
<dbReference type="Proteomes" id="UP000593567">
    <property type="component" value="Unassembled WGS sequence"/>
</dbReference>
<feature type="compositionally biased region" description="Basic and acidic residues" evidence="1">
    <location>
        <begin position="154"/>
        <end position="164"/>
    </location>
</feature>
<feature type="region of interest" description="Disordered" evidence="1">
    <location>
        <begin position="127"/>
        <end position="178"/>
    </location>
</feature>
<dbReference type="SUPFAM" id="SSF57196">
    <property type="entry name" value="EGF/Laminin"/>
    <property type="match status" value="1"/>
</dbReference>
<proteinExistence type="predicted"/>
<evidence type="ECO:0000313" key="5">
    <source>
        <dbReference type="EMBL" id="KAF6025132.1"/>
    </source>
</evidence>
<accession>A0A7J7JFN9</accession>
<sequence>MGSTMLASVALLPILVLSGLTGVDGVDNVTTTVSPIISYHNCTEGDRYFGLCLNGYCKVAVNSEDNTTLSSCKCFPRFTGSRCERISRISRGNSLYAAIGVVCAAVVITLVVFLIFFIRKKRRENRANESGNVSSHGEASNTDVEPGTVQSSGVKKDNSSHEQIHLLSANNNGKPADS</sequence>
<feature type="compositionally biased region" description="Polar residues" evidence="1">
    <location>
        <begin position="128"/>
        <end position="153"/>
    </location>
</feature>
<dbReference type="AlphaFoldDB" id="A0A7J7JFN9"/>
<keyword evidence="2" id="KW-0472">Membrane</keyword>
<dbReference type="InterPro" id="IPR000742">
    <property type="entry name" value="EGF"/>
</dbReference>
<protein>
    <recommendedName>
        <fullName evidence="4">EGF-like domain-containing protein</fullName>
    </recommendedName>
</protein>
<comment type="caution">
    <text evidence="5">The sequence shown here is derived from an EMBL/GenBank/DDBJ whole genome shotgun (WGS) entry which is preliminary data.</text>
</comment>